<keyword evidence="3" id="KW-1185">Reference proteome</keyword>
<dbReference type="Pfam" id="PF09369">
    <property type="entry name" value="MZB"/>
    <property type="match status" value="1"/>
</dbReference>
<comment type="caution">
    <text evidence="2">The sequence shown here is derived from an EMBL/GenBank/DDBJ whole genome shotgun (WGS) entry which is preliminary data.</text>
</comment>
<dbReference type="AlphaFoldDB" id="A0A364K7B2"/>
<evidence type="ECO:0000313" key="2">
    <source>
        <dbReference type="EMBL" id="RAL26174.1"/>
    </source>
</evidence>
<evidence type="ECO:0000313" key="3">
    <source>
        <dbReference type="Proteomes" id="UP000251213"/>
    </source>
</evidence>
<dbReference type="OrthoDB" id="9134227at2"/>
<dbReference type="EMBL" id="QJKK01000002">
    <property type="protein sequence ID" value="RAL26174.1"/>
    <property type="molecule type" value="Genomic_DNA"/>
</dbReference>
<dbReference type="Proteomes" id="UP000251213">
    <property type="component" value="Unassembled WGS sequence"/>
</dbReference>
<dbReference type="InterPro" id="IPR047721">
    <property type="entry name" value="DrmB"/>
</dbReference>
<dbReference type="InterPro" id="IPR018973">
    <property type="entry name" value="MZB"/>
</dbReference>
<feature type="domain" description="MrfA-like Zn-binding" evidence="1">
    <location>
        <begin position="482"/>
        <end position="579"/>
    </location>
</feature>
<reference evidence="2 3" key="1">
    <citation type="submission" date="2018-06" db="EMBL/GenBank/DDBJ databases">
        <title>Thermoflavimicrobium daqus sp. nov., a thermophilic microbe isolated from Moutai-flavour Daqu.</title>
        <authorList>
            <person name="Wang X."/>
            <person name="Zhou H."/>
        </authorList>
    </citation>
    <scope>NUCLEOTIDE SEQUENCE [LARGE SCALE GENOMIC DNA]</scope>
    <source>
        <strain evidence="2 3">FBKL4.011</strain>
    </source>
</reference>
<organism evidence="2 3">
    <name type="scientific">Thermoflavimicrobium daqui</name>
    <dbReference type="NCBI Taxonomy" id="2137476"/>
    <lineage>
        <taxon>Bacteria</taxon>
        <taxon>Bacillati</taxon>
        <taxon>Bacillota</taxon>
        <taxon>Bacilli</taxon>
        <taxon>Bacillales</taxon>
        <taxon>Thermoactinomycetaceae</taxon>
        <taxon>Thermoflavimicrobium</taxon>
    </lineage>
</organism>
<protein>
    <recommendedName>
        <fullName evidence="1">MrfA-like Zn-binding domain-containing protein</fullName>
    </recommendedName>
</protein>
<evidence type="ECO:0000259" key="1">
    <source>
        <dbReference type="Pfam" id="PF09369"/>
    </source>
</evidence>
<sequence>MMTHRKVRRSQLISPWGVGQMINFRSDESLMVCGLDAWEREYKLGGEIKEFKINEERLQKRLGVKHFRLPPDYRVEGAQDGKNKRLMIPSIRFPLWHFCPRCGDMEKLSIYSEKTKCKGREFKRKKSEDNSIPCRNMNERSRRHLIPIRFIAVCEHGHIEDFPFMEWVHRGNNYSANCRLTLETEKSSGLSGILIKCTCGKQRTMKDSFNHKALSPYKKCSGNRPWLGEVDNHENICSADLRVVQKGASNVYFPHVISSIYVPQWESTAPKNYTDVLEEEWDYLMSCKIDGELDKRVFDYIARHHDLNHNVLYELAVKKLENENKNPLSVTEEMSEEQYRQIEYEAILSGLGGENQEFFVTRKDMNDYDSVIRDHFSNINLLHKLRETRAFVGFSRLIPNETKTFRERKEELSLKKINWLPAIIVKGEGFFIEFHKDKLSIWEKNLSVIQRVERLKKNIGESNYFNHLIEVITPRFLLIHTFAHALINQLSFECGYGSSALRERIYCGNDMQGVLIYTASGDSEGSLGGLVRQGNPDQLKNVISSALTSIKWCSSDPVCMESGGQGPNSCNLAACHSCVLLPETSCEWGNRLLDRSLLIGTFEQPEIGYFSGFYTVDSE</sequence>
<dbReference type="NCBIfam" id="NF038324">
    <property type="entry name" value="DrmB_fam"/>
    <property type="match status" value="1"/>
</dbReference>
<accession>A0A364K7B2</accession>
<gene>
    <name evidence="2" type="ORF">DL897_04030</name>
</gene>
<proteinExistence type="predicted"/>
<reference evidence="2 3" key="2">
    <citation type="submission" date="2018-06" db="EMBL/GenBank/DDBJ databases">
        <authorList>
            <person name="Zhirakovskaya E."/>
        </authorList>
    </citation>
    <scope>NUCLEOTIDE SEQUENCE [LARGE SCALE GENOMIC DNA]</scope>
    <source>
        <strain evidence="2 3">FBKL4.011</strain>
    </source>
</reference>
<name>A0A364K7B2_9BACL</name>